<keyword evidence="1" id="KW-0472">Membrane</keyword>
<accession>A0A9X3CQ89</accession>
<evidence type="ECO:0000313" key="3">
    <source>
        <dbReference type="Proteomes" id="UP001155587"/>
    </source>
</evidence>
<keyword evidence="3" id="KW-1185">Reference proteome</keyword>
<dbReference type="AlphaFoldDB" id="A0A9X3CQ89"/>
<evidence type="ECO:0000313" key="2">
    <source>
        <dbReference type="EMBL" id="MCW8347079.1"/>
    </source>
</evidence>
<feature type="transmembrane region" description="Helical" evidence="1">
    <location>
        <begin position="37"/>
        <end position="54"/>
    </location>
</feature>
<proteinExistence type="predicted"/>
<gene>
    <name evidence="2" type="ORF">MD535_13830</name>
</gene>
<dbReference type="RefSeq" id="WP_265675616.1">
    <property type="nucleotide sequence ID" value="NZ_JAKRRY010000018.1"/>
</dbReference>
<dbReference type="Proteomes" id="UP001155587">
    <property type="component" value="Unassembled WGS sequence"/>
</dbReference>
<dbReference type="EMBL" id="JAKRRY010000018">
    <property type="protein sequence ID" value="MCW8347079.1"/>
    <property type="molecule type" value="Genomic_DNA"/>
</dbReference>
<protein>
    <submittedName>
        <fullName evidence="2">Uncharacterized protein</fullName>
    </submittedName>
</protein>
<keyword evidence="1" id="KW-0812">Transmembrane</keyword>
<name>A0A9X3CQ89_9VIBR</name>
<sequence length="112" mass="12357">MSKIFIFITLSNAASLLLVFLFQLTTGLVRLNFASDYAFYTMLILFGLGAFFSFSGHKVGYSDPNNVAGVAASQLIENTDPKSYIVTKLVRTTLSTKFFLAGVFPLVFCVLY</sequence>
<evidence type="ECO:0000256" key="1">
    <source>
        <dbReference type="SAM" id="Phobius"/>
    </source>
</evidence>
<reference evidence="2" key="1">
    <citation type="submission" date="2022-02" db="EMBL/GenBank/DDBJ databases">
        <title>Vibrio sp. nov, a new bacterium isolated from seawater.</title>
        <authorList>
            <person name="Yuan Y."/>
        </authorList>
    </citation>
    <scope>NUCLEOTIDE SEQUENCE</scope>
    <source>
        <strain evidence="2">ZSDZ65</strain>
    </source>
</reference>
<keyword evidence="1" id="KW-1133">Transmembrane helix</keyword>
<organism evidence="2 3">
    <name type="scientific">Vibrio qingdaonensis</name>
    <dbReference type="NCBI Taxonomy" id="2829491"/>
    <lineage>
        <taxon>Bacteria</taxon>
        <taxon>Pseudomonadati</taxon>
        <taxon>Pseudomonadota</taxon>
        <taxon>Gammaproteobacteria</taxon>
        <taxon>Vibrionales</taxon>
        <taxon>Vibrionaceae</taxon>
        <taxon>Vibrio</taxon>
    </lineage>
</organism>
<comment type="caution">
    <text evidence="2">The sequence shown here is derived from an EMBL/GenBank/DDBJ whole genome shotgun (WGS) entry which is preliminary data.</text>
</comment>